<comment type="caution">
    <text evidence="1">The sequence shown here is derived from an EMBL/GenBank/DDBJ whole genome shotgun (WGS) entry which is preliminary data.</text>
</comment>
<keyword evidence="2" id="KW-1185">Reference proteome</keyword>
<feature type="non-terminal residue" evidence="1">
    <location>
        <position position="1"/>
    </location>
</feature>
<proteinExistence type="predicted"/>
<gene>
    <name evidence="1" type="ORF">FMOSSE_LOCUS13397</name>
</gene>
<dbReference type="Proteomes" id="UP000789375">
    <property type="component" value="Unassembled WGS sequence"/>
</dbReference>
<sequence>MNYYKNTPVKEWMRANIIDHYRGEKIITLQQRAKTLDTIKKDLQKVTADSEFDLTRRNKAQTILNNWSVAETLNLQRIAQLLVEDDSKGVDILVSLYIIRAYEMINSVFNKNWSSAFKMNKRQLNGNEISNKIGIICAKQQLRAIKNSAEQVDIFQKQFNEDTQKRSLENRDDHEVREKKKDSHDENFKALRKELSEKIRRTLHDELSEDIRESLREEFSEELRESIRNLRESLCKDLCYKLNE</sequence>
<accession>A0A9N9EVD1</accession>
<dbReference type="EMBL" id="CAJVPP010007865">
    <property type="protein sequence ID" value="CAG8692160.1"/>
    <property type="molecule type" value="Genomic_DNA"/>
</dbReference>
<evidence type="ECO:0000313" key="2">
    <source>
        <dbReference type="Proteomes" id="UP000789375"/>
    </source>
</evidence>
<evidence type="ECO:0000313" key="1">
    <source>
        <dbReference type="EMBL" id="CAG8692160.1"/>
    </source>
</evidence>
<protein>
    <submittedName>
        <fullName evidence="1">12839_t:CDS:1</fullName>
    </submittedName>
</protein>
<dbReference type="AlphaFoldDB" id="A0A9N9EVD1"/>
<reference evidence="1" key="1">
    <citation type="submission" date="2021-06" db="EMBL/GenBank/DDBJ databases">
        <authorList>
            <person name="Kallberg Y."/>
            <person name="Tangrot J."/>
            <person name="Rosling A."/>
        </authorList>
    </citation>
    <scope>NUCLEOTIDE SEQUENCE</scope>
    <source>
        <strain evidence="1">87-6 pot B 2015</strain>
    </source>
</reference>
<name>A0A9N9EVD1_FUNMO</name>
<organism evidence="1 2">
    <name type="scientific">Funneliformis mosseae</name>
    <name type="common">Endomycorrhizal fungus</name>
    <name type="synonym">Glomus mosseae</name>
    <dbReference type="NCBI Taxonomy" id="27381"/>
    <lineage>
        <taxon>Eukaryota</taxon>
        <taxon>Fungi</taxon>
        <taxon>Fungi incertae sedis</taxon>
        <taxon>Mucoromycota</taxon>
        <taxon>Glomeromycotina</taxon>
        <taxon>Glomeromycetes</taxon>
        <taxon>Glomerales</taxon>
        <taxon>Glomeraceae</taxon>
        <taxon>Funneliformis</taxon>
    </lineage>
</organism>